<dbReference type="AlphaFoldDB" id="A0A2S6GW29"/>
<dbReference type="InterPro" id="IPR027417">
    <property type="entry name" value="P-loop_NTPase"/>
</dbReference>
<evidence type="ECO:0000256" key="1">
    <source>
        <dbReference type="SAM" id="MobiDB-lite"/>
    </source>
</evidence>
<dbReference type="EMBL" id="PTIX01000003">
    <property type="protein sequence ID" value="PPK69398.1"/>
    <property type="molecule type" value="Genomic_DNA"/>
</dbReference>
<keyword evidence="2" id="KW-0812">Transmembrane</keyword>
<feature type="compositionally biased region" description="Basic and acidic residues" evidence="1">
    <location>
        <begin position="682"/>
        <end position="693"/>
    </location>
</feature>
<evidence type="ECO:0000313" key="4">
    <source>
        <dbReference type="Proteomes" id="UP000239203"/>
    </source>
</evidence>
<keyword evidence="4" id="KW-1185">Reference proteome</keyword>
<name>A0A2S6GW29_9PSEU</name>
<feature type="transmembrane region" description="Helical" evidence="2">
    <location>
        <begin position="293"/>
        <end position="313"/>
    </location>
</feature>
<keyword evidence="2" id="KW-1133">Transmembrane helix</keyword>
<organism evidence="3 4">
    <name type="scientific">Actinokineospora auranticolor</name>
    <dbReference type="NCBI Taxonomy" id="155976"/>
    <lineage>
        <taxon>Bacteria</taxon>
        <taxon>Bacillati</taxon>
        <taxon>Actinomycetota</taxon>
        <taxon>Actinomycetes</taxon>
        <taxon>Pseudonocardiales</taxon>
        <taxon>Pseudonocardiaceae</taxon>
        <taxon>Actinokineospora</taxon>
    </lineage>
</organism>
<protein>
    <recommendedName>
        <fullName evidence="5">KAP-like P-loop domain-containing protein</fullName>
    </recommendedName>
</protein>
<evidence type="ECO:0000313" key="3">
    <source>
        <dbReference type="EMBL" id="PPK69398.1"/>
    </source>
</evidence>
<dbReference type="OrthoDB" id="5150226at2"/>
<accession>A0A2S6GW29</accession>
<comment type="caution">
    <text evidence="3">The sequence shown here is derived from an EMBL/GenBank/DDBJ whole genome shotgun (WGS) entry which is preliminary data.</text>
</comment>
<feature type="transmembrane region" description="Helical" evidence="2">
    <location>
        <begin position="250"/>
        <end position="273"/>
    </location>
</feature>
<proteinExistence type="predicted"/>
<keyword evidence="2" id="KW-0472">Membrane</keyword>
<dbReference type="Proteomes" id="UP000239203">
    <property type="component" value="Unassembled WGS sequence"/>
</dbReference>
<evidence type="ECO:0000256" key="2">
    <source>
        <dbReference type="SAM" id="Phobius"/>
    </source>
</evidence>
<gene>
    <name evidence="3" type="ORF">CLV40_1034</name>
</gene>
<reference evidence="3 4" key="1">
    <citation type="submission" date="2018-02" db="EMBL/GenBank/DDBJ databases">
        <title>Genomic Encyclopedia of Archaeal and Bacterial Type Strains, Phase II (KMG-II): from individual species to whole genera.</title>
        <authorList>
            <person name="Goeker M."/>
        </authorList>
    </citation>
    <scope>NUCLEOTIDE SEQUENCE [LARGE SCALE GENOMIC DNA]</scope>
    <source>
        <strain evidence="3 4">YU 961-1</strain>
    </source>
</reference>
<evidence type="ECO:0008006" key="5">
    <source>
        <dbReference type="Google" id="ProtNLM"/>
    </source>
</evidence>
<dbReference type="RefSeq" id="WP_104477864.1">
    <property type="nucleotide sequence ID" value="NZ_CP154825.1"/>
</dbReference>
<feature type="region of interest" description="Disordered" evidence="1">
    <location>
        <begin position="682"/>
        <end position="701"/>
    </location>
</feature>
<sequence length="701" mass="76476">MTADTSLIAALRAGDRGRTADLLNAAFDAAVERTLRSPDIAAGLVEADLPEQVLRAAAEQERLAITQAAQLRCAQFVQGIASLRRRPSTRWLDRVLTAPEPLIDTEVATDLDTRVTQLLRRRLNDRLQPARRTLLALPSDAAPGLRDDRASSLTVTGAVVRFQEAARRLRDGAIGLAGPRGVGKTTLIENFAGQGSPSHPPLKVSVSAPVQYDAREFVLHLFARVCQEAINREPPADRLRRAYWPGKRHALARDGVLTLVLAGLTYLATVPLAGWPGVLTAGLYTRVRSFDWAVVPAAALATVTAIALLALVVESTTAALRGLAAAVRWLLGYPRARAGFTALARAQLVQIRYLQTHTTGWSGKLAIGGSDASITRSRQLAEKPLTYPEITDAFHRFTAQYGWSEPGNRVLITIDELDKIASAEAAERFLNEIKGLFSAPNTQFVVSVSDDALAAFERRGLGVRDAFDSAFQEIVRVDPLSPADTVRLLDSWVVGLPEPFARLAHCLGGGLPREVRRVTRAMVELAAGRTDPPTLDQVCRELVAEDLDRQAHAVQTTMSRFAPTAGTTEFLRKVRALRAEPEQLLEVVRGELPSSMDTDDLGRLRWQTALRLYHYATLMEVFTAEQDTRARAEEALVAAFDPLASAKQALAAHPGLAAVQIDEVRASWGLTTLDDLHERTARDDQRATVDRLRALGTQPRQ</sequence>
<dbReference type="SUPFAM" id="SSF52540">
    <property type="entry name" value="P-loop containing nucleoside triphosphate hydrolases"/>
    <property type="match status" value="1"/>
</dbReference>